<dbReference type="EMBL" id="JARIHO010000016">
    <property type="protein sequence ID" value="KAJ7349252.1"/>
    <property type="molecule type" value="Genomic_DNA"/>
</dbReference>
<evidence type="ECO:0000313" key="3">
    <source>
        <dbReference type="Proteomes" id="UP001218218"/>
    </source>
</evidence>
<dbReference type="Proteomes" id="UP001218218">
    <property type="component" value="Unassembled WGS sequence"/>
</dbReference>
<sequence length="122" mass="14103">MADMARNYHKNLQSDRMGVPREIRETKIQTVLGRTTRKATEAQKEKLQTKLTLKDIQYVVRKSASYKAPGLDGIPYELWRILEQRNESRKAEDKRGFDIVGVLHRLYNDIETHGIVKGTGFS</sequence>
<feature type="region of interest" description="Disordered" evidence="1">
    <location>
        <begin position="1"/>
        <end position="20"/>
    </location>
</feature>
<organism evidence="2 3">
    <name type="scientific">Mycena albidolilacea</name>
    <dbReference type="NCBI Taxonomy" id="1033008"/>
    <lineage>
        <taxon>Eukaryota</taxon>
        <taxon>Fungi</taxon>
        <taxon>Dikarya</taxon>
        <taxon>Basidiomycota</taxon>
        <taxon>Agaricomycotina</taxon>
        <taxon>Agaricomycetes</taxon>
        <taxon>Agaricomycetidae</taxon>
        <taxon>Agaricales</taxon>
        <taxon>Marasmiineae</taxon>
        <taxon>Mycenaceae</taxon>
        <taxon>Mycena</taxon>
    </lineage>
</organism>
<evidence type="ECO:0000313" key="2">
    <source>
        <dbReference type="EMBL" id="KAJ7349252.1"/>
    </source>
</evidence>
<dbReference type="AlphaFoldDB" id="A0AAD7A4B9"/>
<feature type="non-terminal residue" evidence="2">
    <location>
        <position position="122"/>
    </location>
</feature>
<name>A0AAD7A4B9_9AGAR</name>
<proteinExistence type="predicted"/>
<reference evidence="2" key="1">
    <citation type="submission" date="2023-03" db="EMBL/GenBank/DDBJ databases">
        <title>Massive genome expansion in bonnet fungi (Mycena s.s.) driven by repeated elements and novel gene families across ecological guilds.</title>
        <authorList>
            <consortium name="Lawrence Berkeley National Laboratory"/>
            <person name="Harder C.B."/>
            <person name="Miyauchi S."/>
            <person name="Viragh M."/>
            <person name="Kuo A."/>
            <person name="Thoen E."/>
            <person name="Andreopoulos B."/>
            <person name="Lu D."/>
            <person name="Skrede I."/>
            <person name="Drula E."/>
            <person name="Henrissat B."/>
            <person name="Morin E."/>
            <person name="Kohler A."/>
            <person name="Barry K."/>
            <person name="LaButti K."/>
            <person name="Morin E."/>
            <person name="Salamov A."/>
            <person name="Lipzen A."/>
            <person name="Mereny Z."/>
            <person name="Hegedus B."/>
            <person name="Baldrian P."/>
            <person name="Stursova M."/>
            <person name="Weitz H."/>
            <person name="Taylor A."/>
            <person name="Grigoriev I.V."/>
            <person name="Nagy L.G."/>
            <person name="Martin F."/>
            <person name="Kauserud H."/>
        </authorList>
    </citation>
    <scope>NUCLEOTIDE SEQUENCE</scope>
    <source>
        <strain evidence="2">CBHHK002</strain>
    </source>
</reference>
<evidence type="ECO:0000256" key="1">
    <source>
        <dbReference type="SAM" id="MobiDB-lite"/>
    </source>
</evidence>
<accession>A0AAD7A4B9</accession>
<gene>
    <name evidence="2" type="ORF">DFH08DRAFT_619671</name>
</gene>
<comment type="caution">
    <text evidence="2">The sequence shown here is derived from an EMBL/GenBank/DDBJ whole genome shotgun (WGS) entry which is preliminary data.</text>
</comment>
<keyword evidence="3" id="KW-1185">Reference proteome</keyword>
<protein>
    <submittedName>
        <fullName evidence="2">Uncharacterized protein</fullName>
    </submittedName>
</protein>